<dbReference type="SUPFAM" id="SSF52402">
    <property type="entry name" value="Adenine nucleotide alpha hydrolases-like"/>
    <property type="match status" value="1"/>
</dbReference>
<dbReference type="EMBL" id="FXWG01000002">
    <property type="protein sequence ID" value="SMQ69067.1"/>
    <property type="molecule type" value="Genomic_DNA"/>
</dbReference>
<dbReference type="Pfam" id="PF00733">
    <property type="entry name" value="Asn_synthase"/>
    <property type="match status" value="1"/>
</dbReference>
<dbReference type="GO" id="GO:0005524">
    <property type="term" value="F:ATP binding"/>
    <property type="evidence" value="ECO:0007669"/>
    <property type="project" value="UniProtKB-KW"/>
</dbReference>
<accession>A0A1Y6F2N8</accession>
<feature type="active site" description="For GATase activity" evidence="8">
    <location>
        <position position="2"/>
    </location>
</feature>
<reference evidence="12" key="1">
    <citation type="submission" date="2017-04" db="EMBL/GenBank/DDBJ databases">
        <authorList>
            <person name="Varghese N."/>
            <person name="Submissions S."/>
        </authorList>
    </citation>
    <scope>NUCLEOTIDE SEQUENCE [LARGE SCALE GENOMIC DNA]</scope>
</reference>
<gene>
    <name evidence="11" type="ORF">SAMN06297468_1313</name>
</gene>
<evidence type="ECO:0000256" key="3">
    <source>
        <dbReference type="ARBA" id="ARBA00012737"/>
    </source>
</evidence>
<dbReference type="CDD" id="cd01991">
    <property type="entry name" value="Asn_synthase_B_C"/>
    <property type="match status" value="1"/>
</dbReference>
<dbReference type="Gene3D" id="3.40.50.620">
    <property type="entry name" value="HUPs"/>
    <property type="match status" value="2"/>
</dbReference>
<sequence length="634" mass="71014">MCGLLARFSRKQNYSFPLAKLAGLIEHRGPDASGAVGWNDSSDIRDLAGLESTDMDHVLCHKRLSIIDLHDASDQPFQSEDGRFHLVYNGEIYNYVELRDALQGKGVQFRTSGDTEVLLNCWREWGPACLARLEGMFAFVIYDREKDCIFAARDPFGIKPLLVYRSDDEIIFSSELAPIVEWIKPDRFDPLSAAYSLRWGMNDGDRKTIIPGVERLPPGSFVSLELETLSLSETESYFDLDRIEKRDWQYGEAVEALRTCFLESVERHMRSDAPIGFALSGGIDSSAIVCAAHYLGHRDIKTFSYLPQDERISEKRWIDIVARHVGAETHFIRPATGAVLENLEHVVRHQGEPFASLSIYAQYEVYGEVARQGVKVLLSGQGADELLAGYISYYQLAMANALKRGDVSIFMRYVRHFSARFGISNGAILRNLARSLLPYGIRQSMGKRQFSQMAPWIEADAMQAFGMDAWADLALHDPTSSSITALLVQSIRRSLVALLRYDDRNSMAHSVESRVPFLTPQMAELCLSFPDEFLIDEAGVTKKVFRDAMRGIVPDDVLARADKIGFAPDNRAWAPALRTLPLGSGDTRLEGLIMGEPLESALDHAESKEGTQLAFLWRSINLLALRQNMIGATL</sequence>
<dbReference type="CDD" id="cd00712">
    <property type="entry name" value="AsnB"/>
    <property type="match status" value="1"/>
</dbReference>
<dbReference type="AlphaFoldDB" id="A0A1Y6F2N8"/>
<name>A0A1Y6F2N8_9SPHN</name>
<dbReference type="EC" id="6.3.5.4" evidence="3"/>
<evidence type="ECO:0000256" key="1">
    <source>
        <dbReference type="ARBA" id="ARBA00005187"/>
    </source>
</evidence>
<dbReference type="GO" id="GO:0006529">
    <property type="term" value="P:asparagine biosynthetic process"/>
    <property type="evidence" value="ECO:0007669"/>
    <property type="project" value="UniProtKB-KW"/>
</dbReference>
<evidence type="ECO:0000256" key="4">
    <source>
        <dbReference type="ARBA" id="ARBA00022741"/>
    </source>
</evidence>
<dbReference type="NCBIfam" id="TIGR01536">
    <property type="entry name" value="asn_synth_AEB"/>
    <property type="match status" value="1"/>
</dbReference>
<dbReference type="OrthoDB" id="9763290at2"/>
<evidence type="ECO:0000256" key="7">
    <source>
        <dbReference type="ARBA" id="ARBA00048741"/>
    </source>
</evidence>
<keyword evidence="12" id="KW-1185">Reference proteome</keyword>
<dbReference type="RefSeq" id="WP_086437249.1">
    <property type="nucleotide sequence ID" value="NZ_FXWG01000002.1"/>
</dbReference>
<keyword evidence="5 9" id="KW-0067">ATP-binding</keyword>
<dbReference type="InterPro" id="IPR017932">
    <property type="entry name" value="GATase_2_dom"/>
</dbReference>
<dbReference type="Gene3D" id="3.60.20.10">
    <property type="entry name" value="Glutamine Phosphoribosylpyrophosphate, subunit 1, domain 1"/>
    <property type="match status" value="1"/>
</dbReference>
<dbReference type="InterPro" id="IPR006426">
    <property type="entry name" value="Asn_synth_AEB"/>
</dbReference>
<dbReference type="PANTHER" id="PTHR43284">
    <property type="entry name" value="ASPARAGINE SYNTHETASE (GLUTAMINE-HYDROLYZING)"/>
    <property type="match status" value="1"/>
</dbReference>
<evidence type="ECO:0000256" key="5">
    <source>
        <dbReference type="ARBA" id="ARBA00022840"/>
    </source>
</evidence>
<evidence type="ECO:0000313" key="12">
    <source>
        <dbReference type="Proteomes" id="UP000194420"/>
    </source>
</evidence>
<comment type="catalytic activity">
    <reaction evidence="7">
        <text>L-aspartate + L-glutamine + ATP + H2O = L-asparagine + L-glutamate + AMP + diphosphate + H(+)</text>
        <dbReference type="Rhea" id="RHEA:12228"/>
        <dbReference type="ChEBI" id="CHEBI:15377"/>
        <dbReference type="ChEBI" id="CHEBI:15378"/>
        <dbReference type="ChEBI" id="CHEBI:29985"/>
        <dbReference type="ChEBI" id="CHEBI:29991"/>
        <dbReference type="ChEBI" id="CHEBI:30616"/>
        <dbReference type="ChEBI" id="CHEBI:33019"/>
        <dbReference type="ChEBI" id="CHEBI:58048"/>
        <dbReference type="ChEBI" id="CHEBI:58359"/>
        <dbReference type="ChEBI" id="CHEBI:456215"/>
        <dbReference type="EC" id="6.3.5.4"/>
    </reaction>
</comment>
<evidence type="ECO:0000256" key="6">
    <source>
        <dbReference type="ARBA" id="ARBA00022962"/>
    </source>
</evidence>
<dbReference type="GO" id="GO:0004066">
    <property type="term" value="F:asparagine synthase (glutamine-hydrolyzing) activity"/>
    <property type="evidence" value="ECO:0007669"/>
    <property type="project" value="UniProtKB-EC"/>
</dbReference>
<dbReference type="PANTHER" id="PTHR43284:SF1">
    <property type="entry name" value="ASPARAGINE SYNTHETASE"/>
    <property type="match status" value="1"/>
</dbReference>
<feature type="binding site" evidence="9">
    <location>
        <begin position="379"/>
        <end position="380"/>
    </location>
    <ligand>
        <name>ATP</name>
        <dbReference type="ChEBI" id="CHEBI:30616"/>
    </ligand>
</feature>
<dbReference type="InterPro" id="IPR033738">
    <property type="entry name" value="AsnB_N"/>
</dbReference>
<dbReference type="InterPro" id="IPR051786">
    <property type="entry name" value="ASN_synthetase/amidase"/>
</dbReference>
<comment type="pathway">
    <text evidence="1">Amino-acid biosynthesis; L-asparagine biosynthesis; L-asparagine from L-aspartate (L-Gln route): step 1/1.</text>
</comment>
<dbReference type="Pfam" id="PF13537">
    <property type="entry name" value="GATase_7"/>
    <property type="match status" value="1"/>
</dbReference>
<evidence type="ECO:0000256" key="9">
    <source>
        <dbReference type="PIRSR" id="PIRSR001589-2"/>
    </source>
</evidence>
<keyword evidence="8" id="KW-0061">Asparagine biosynthesis</keyword>
<dbReference type="InterPro" id="IPR029055">
    <property type="entry name" value="Ntn_hydrolases_N"/>
</dbReference>
<dbReference type="SUPFAM" id="SSF56235">
    <property type="entry name" value="N-terminal nucleophile aminohydrolases (Ntn hydrolases)"/>
    <property type="match status" value="1"/>
</dbReference>
<dbReference type="InterPro" id="IPR001962">
    <property type="entry name" value="Asn_synthase"/>
</dbReference>
<evidence type="ECO:0000256" key="2">
    <source>
        <dbReference type="ARBA" id="ARBA00005752"/>
    </source>
</evidence>
<keyword evidence="6 8" id="KW-0315">Glutamine amidotransferase</keyword>
<evidence type="ECO:0000313" key="11">
    <source>
        <dbReference type="EMBL" id="SMQ69067.1"/>
    </source>
</evidence>
<keyword evidence="4 9" id="KW-0547">Nucleotide-binding</keyword>
<dbReference type="PROSITE" id="PS51278">
    <property type="entry name" value="GATASE_TYPE_2"/>
    <property type="match status" value="1"/>
</dbReference>
<proteinExistence type="inferred from homology"/>
<evidence type="ECO:0000256" key="8">
    <source>
        <dbReference type="PIRSR" id="PIRSR001589-1"/>
    </source>
</evidence>
<dbReference type="Proteomes" id="UP000194420">
    <property type="component" value="Unassembled WGS sequence"/>
</dbReference>
<dbReference type="PIRSF" id="PIRSF001589">
    <property type="entry name" value="Asn_synthetase_glu-h"/>
    <property type="match status" value="1"/>
</dbReference>
<comment type="similarity">
    <text evidence="2">Belongs to the asparagine synthetase family.</text>
</comment>
<evidence type="ECO:0000259" key="10">
    <source>
        <dbReference type="PROSITE" id="PS51278"/>
    </source>
</evidence>
<feature type="domain" description="Glutamine amidotransferase type-2" evidence="10">
    <location>
        <begin position="2"/>
        <end position="227"/>
    </location>
</feature>
<keyword evidence="8" id="KW-0028">Amino-acid biosynthesis</keyword>
<dbReference type="InterPro" id="IPR014729">
    <property type="entry name" value="Rossmann-like_a/b/a_fold"/>
</dbReference>
<organism evidence="11 12">
    <name type="scientific">Altererythrobacter xiamenensis</name>
    <dbReference type="NCBI Taxonomy" id="1316679"/>
    <lineage>
        <taxon>Bacteria</taxon>
        <taxon>Pseudomonadati</taxon>
        <taxon>Pseudomonadota</taxon>
        <taxon>Alphaproteobacteria</taxon>
        <taxon>Sphingomonadales</taxon>
        <taxon>Erythrobacteraceae</taxon>
        <taxon>Altererythrobacter</taxon>
    </lineage>
</organism>
<feature type="binding site" evidence="9">
    <location>
        <position position="114"/>
    </location>
    <ligand>
        <name>L-glutamine</name>
        <dbReference type="ChEBI" id="CHEBI:58359"/>
    </ligand>
</feature>
<protein>
    <recommendedName>
        <fullName evidence="3">asparagine synthase (glutamine-hydrolyzing)</fullName>
        <ecNumber evidence="3">6.3.5.4</ecNumber>
    </recommendedName>
</protein>